<dbReference type="Gene3D" id="1.20.1250.20">
    <property type="entry name" value="MFS general substrate transporter like domains"/>
    <property type="match status" value="1"/>
</dbReference>
<dbReference type="GO" id="GO:0022857">
    <property type="term" value="F:transmembrane transporter activity"/>
    <property type="evidence" value="ECO:0007669"/>
    <property type="project" value="InterPro"/>
</dbReference>
<dbReference type="SUPFAM" id="SSF103473">
    <property type="entry name" value="MFS general substrate transporter"/>
    <property type="match status" value="1"/>
</dbReference>
<keyword evidence="5 6" id="KW-0472">Membrane</keyword>
<protein>
    <submittedName>
        <fullName evidence="8">MFS general substrate transporter</fullName>
    </submittedName>
</protein>
<accession>A0A6A6SE42</accession>
<keyword evidence="3 6" id="KW-0812">Transmembrane</keyword>
<dbReference type="PROSITE" id="PS50850">
    <property type="entry name" value="MFS"/>
    <property type="match status" value="1"/>
</dbReference>
<gene>
    <name evidence="8" type="ORF">P280DRAFT_386941</name>
</gene>
<evidence type="ECO:0000256" key="6">
    <source>
        <dbReference type="SAM" id="Phobius"/>
    </source>
</evidence>
<keyword evidence="2" id="KW-0813">Transport</keyword>
<feature type="transmembrane region" description="Helical" evidence="6">
    <location>
        <begin position="7"/>
        <end position="30"/>
    </location>
</feature>
<organism evidence="8 9">
    <name type="scientific">Massarina eburnea CBS 473.64</name>
    <dbReference type="NCBI Taxonomy" id="1395130"/>
    <lineage>
        <taxon>Eukaryota</taxon>
        <taxon>Fungi</taxon>
        <taxon>Dikarya</taxon>
        <taxon>Ascomycota</taxon>
        <taxon>Pezizomycotina</taxon>
        <taxon>Dothideomycetes</taxon>
        <taxon>Pleosporomycetidae</taxon>
        <taxon>Pleosporales</taxon>
        <taxon>Massarineae</taxon>
        <taxon>Massarinaceae</taxon>
        <taxon>Massarina</taxon>
    </lineage>
</organism>
<evidence type="ECO:0000256" key="3">
    <source>
        <dbReference type="ARBA" id="ARBA00022692"/>
    </source>
</evidence>
<feature type="transmembrane region" description="Helical" evidence="6">
    <location>
        <begin position="76"/>
        <end position="94"/>
    </location>
</feature>
<reference evidence="8" key="1">
    <citation type="journal article" date="2020" name="Stud. Mycol.">
        <title>101 Dothideomycetes genomes: a test case for predicting lifestyles and emergence of pathogens.</title>
        <authorList>
            <person name="Haridas S."/>
            <person name="Albert R."/>
            <person name="Binder M."/>
            <person name="Bloem J."/>
            <person name="Labutti K."/>
            <person name="Salamov A."/>
            <person name="Andreopoulos B."/>
            <person name="Baker S."/>
            <person name="Barry K."/>
            <person name="Bills G."/>
            <person name="Bluhm B."/>
            <person name="Cannon C."/>
            <person name="Castanera R."/>
            <person name="Culley D."/>
            <person name="Daum C."/>
            <person name="Ezra D."/>
            <person name="Gonzalez J."/>
            <person name="Henrissat B."/>
            <person name="Kuo A."/>
            <person name="Liang C."/>
            <person name="Lipzen A."/>
            <person name="Lutzoni F."/>
            <person name="Magnuson J."/>
            <person name="Mondo S."/>
            <person name="Nolan M."/>
            <person name="Ohm R."/>
            <person name="Pangilinan J."/>
            <person name="Park H.-J."/>
            <person name="Ramirez L."/>
            <person name="Alfaro M."/>
            <person name="Sun H."/>
            <person name="Tritt A."/>
            <person name="Yoshinaga Y."/>
            <person name="Zwiers L.-H."/>
            <person name="Turgeon B."/>
            <person name="Goodwin S."/>
            <person name="Spatafora J."/>
            <person name="Crous P."/>
            <person name="Grigoriev I."/>
        </authorList>
    </citation>
    <scope>NUCLEOTIDE SEQUENCE</scope>
    <source>
        <strain evidence="8">CBS 473.64</strain>
    </source>
</reference>
<dbReference type="OrthoDB" id="419616at2759"/>
<dbReference type="Pfam" id="PF07690">
    <property type="entry name" value="MFS_1"/>
    <property type="match status" value="1"/>
</dbReference>
<comment type="subcellular location">
    <subcellularLocation>
        <location evidence="1">Membrane</location>
        <topology evidence="1">Multi-pass membrane protein</topology>
    </subcellularLocation>
</comment>
<evidence type="ECO:0000256" key="5">
    <source>
        <dbReference type="ARBA" id="ARBA00023136"/>
    </source>
</evidence>
<dbReference type="Proteomes" id="UP000799753">
    <property type="component" value="Unassembled WGS sequence"/>
</dbReference>
<dbReference type="EMBL" id="MU006776">
    <property type="protein sequence ID" value="KAF2646106.1"/>
    <property type="molecule type" value="Genomic_DNA"/>
</dbReference>
<keyword evidence="4 6" id="KW-1133">Transmembrane helix</keyword>
<dbReference type="PANTHER" id="PTHR23504">
    <property type="entry name" value="MAJOR FACILITATOR SUPERFAMILY DOMAIN-CONTAINING PROTEIN 10"/>
    <property type="match status" value="1"/>
</dbReference>
<proteinExistence type="predicted"/>
<dbReference type="PANTHER" id="PTHR23504:SF15">
    <property type="entry name" value="MAJOR FACILITATOR SUPERFAMILY (MFS) PROFILE DOMAIN-CONTAINING PROTEIN"/>
    <property type="match status" value="1"/>
</dbReference>
<evidence type="ECO:0000256" key="1">
    <source>
        <dbReference type="ARBA" id="ARBA00004141"/>
    </source>
</evidence>
<evidence type="ECO:0000259" key="7">
    <source>
        <dbReference type="PROSITE" id="PS50850"/>
    </source>
</evidence>
<evidence type="ECO:0000313" key="9">
    <source>
        <dbReference type="Proteomes" id="UP000799753"/>
    </source>
</evidence>
<feature type="domain" description="Major facilitator superfamily (MFS) profile" evidence="7">
    <location>
        <begin position="6"/>
        <end position="136"/>
    </location>
</feature>
<sequence>RHIKRNCLFISCAVICEPISSTMLFLFVYFMVRDFGYTDKEIGKHAGVLTSSFFATQILSTPLWSLCYNGIGRKPALLVGLLSTSLCIVAFGLSKSLTWAVISRCLCGILNGNAPIARTIVGELTQMSEGDKATAF</sequence>
<evidence type="ECO:0000256" key="4">
    <source>
        <dbReference type="ARBA" id="ARBA00022989"/>
    </source>
</evidence>
<dbReference type="InterPro" id="IPR036259">
    <property type="entry name" value="MFS_trans_sf"/>
</dbReference>
<evidence type="ECO:0000313" key="8">
    <source>
        <dbReference type="EMBL" id="KAF2646106.1"/>
    </source>
</evidence>
<dbReference type="GO" id="GO:0016020">
    <property type="term" value="C:membrane"/>
    <property type="evidence" value="ECO:0007669"/>
    <property type="project" value="UniProtKB-SubCell"/>
</dbReference>
<name>A0A6A6SE42_9PLEO</name>
<dbReference type="AlphaFoldDB" id="A0A6A6SE42"/>
<feature type="non-terminal residue" evidence="8">
    <location>
        <position position="1"/>
    </location>
</feature>
<dbReference type="InterPro" id="IPR020846">
    <property type="entry name" value="MFS_dom"/>
</dbReference>
<feature type="transmembrane region" description="Helical" evidence="6">
    <location>
        <begin position="42"/>
        <end position="64"/>
    </location>
</feature>
<dbReference type="InterPro" id="IPR011701">
    <property type="entry name" value="MFS"/>
</dbReference>
<evidence type="ECO:0000256" key="2">
    <source>
        <dbReference type="ARBA" id="ARBA00022448"/>
    </source>
</evidence>
<keyword evidence="9" id="KW-1185">Reference proteome</keyword>